<feature type="transmembrane region" description="Helical" evidence="1">
    <location>
        <begin position="12"/>
        <end position="33"/>
    </location>
</feature>
<protein>
    <submittedName>
        <fullName evidence="2">Uncharacterized protein</fullName>
    </submittedName>
</protein>
<sequence length="114" mass="12675">MDARSGGFEPHLQTPTFALSFLGAITLWASLVFKKSALEVPAFLLLSAAGAGVAIAFWTQVERCGEDWGWRGLARSLRRPDRHFWVGFLTHAPQFVAAGAIALAWRRRGREQHK</sequence>
<gene>
    <name evidence="2" type="ORF">LCGC14_1705390</name>
</gene>
<evidence type="ECO:0000256" key="1">
    <source>
        <dbReference type="SAM" id="Phobius"/>
    </source>
</evidence>
<dbReference type="AlphaFoldDB" id="A0A0F9KGW6"/>
<reference evidence="2" key="1">
    <citation type="journal article" date="2015" name="Nature">
        <title>Complex archaea that bridge the gap between prokaryotes and eukaryotes.</title>
        <authorList>
            <person name="Spang A."/>
            <person name="Saw J.H."/>
            <person name="Jorgensen S.L."/>
            <person name="Zaremba-Niedzwiedzka K."/>
            <person name="Martijn J."/>
            <person name="Lind A.E."/>
            <person name="van Eijk R."/>
            <person name="Schleper C."/>
            <person name="Guy L."/>
            <person name="Ettema T.J."/>
        </authorList>
    </citation>
    <scope>NUCLEOTIDE SEQUENCE</scope>
</reference>
<keyword evidence="1" id="KW-0472">Membrane</keyword>
<dbReference type="EMBL" id="LAZR01015129">
    <property type="protein sequence ID" value="KKM14510.1"/>
    <property type="molecule type" value="Genomic_DNA"/>
</dbReference>
<keyword evidence="1" id="KW-0812">Transmembrane</keyword>
<organism evidence="2">
    <name type="scientific">marine sediment metagenome</name>
    <dbReference type="NCBI Taxonomy" id="412755"/>
    <lineage>
        <taxon>unclassified sequences</taxon>
        <taxon>metagenomes</taxon>
        <taxon>ecological metagenomes</taxon>
    </lineage>
</organism>
<feature type="transmembrane region" description="Helical" evidence="1">
    <location>
        <begin position="40"/>
        <end position="61"/>
    </location>
</feature>
<evidence type="ECO:0000313" key="2">
    <source>
        <dbReference type="EMBL" id="KKM14510.1"/>
    </source>
</evidence>
<name>A0A0F9KGW6_9ZZZZ</name>
<comment type="caution">
    <text evidence="2">The sequence shown here is derived from an EMBL/GenBank/DDBJ whole genome shotgun (WGS) entry which is preliminary data.</text>
</comment>
<proteinExistence type="predicted"/>
<keyword evidence="1" id="KW-1133">Transmembrane helix</keyword>
<accession>A0A0F9KGW6</accession>
<feature type="transmembrane region" description="Helical" evidence="1">
    <location>
        <begin position="84"/>
        <end position="105"/>
    </location>
</feature>